<evidence type="ECO:0000313" key="1">
    <source>
        <dbReference type="EMBL" id="EQD34883.1"/>
    </source>
</evidence>
<gene>
    <name evidence="1" type="ORF">B2A_12625</name>
</gene>
<protein>
    <submittedName>
        <fullName evidence="1">3-phosphate dehydrogenase</fullName>
    </submittedName>
</protein>
<feature type="non-terminal residue" evidence="1">
    <location>
        <position position="1"/>
    </location>
</feature>
<organism evidence="1">
    <name type="scientific">mine drainage metagenome</name>
    <dbReference type="NCBI Taxonomy" id="410659"/>
    <lineage>
        <taxon>unclassified sequences</taxon>
        <taxon>metagenomes</taxon>
        <taxon>ecological metagenomes</taxon>
    </lineage>
</organism>
<proteinExistence type="predicted"/>
<name>T0YP40_9ZZZZ</name>
<reference evidence="1" key="1">
    <citation type="submission" date="2013-08" db="EMBL/GenBank/DDBJ databases">
        <authorList>
            <person name="Mendez C."/>
            <person name="Richter M."/>
            <person name="Ferrer M."/>
            <person name="Sanchez J."/>
        </authorList>
    </citation>
    <scope>NUCLEOTIDE SEQUENCE</scope>
</reference>
<reference evidence="1" key="2">
    <citation type="journal article" date="2014" name="ISME J.">
        <title>Microbial stratification in low pH oxic and suboxic macroscopic growths along an acid mine drainage.</title>
        <authorList>
            <person name="Mendez-Garcia C."/>
            <person name="Mesa V."/>
            <person name="Sprenger R.R."/>
            <person name="Richter M."/>
            <person name="Diez M.S."/>
            <person name="Solano J."/>
            <person name="Bargiela R."/>
            <person name="Golyshina O.V."/>
            <person name="Manteca A."/>
            <person name="Ramos J.L."/>
            <person name="Gallego J.R."/>
            <person name="Llorente I."/>
            <person name="Martins Dos Santos V.A."/>
            <person name="Jensen O.N."/>
            <person name="Pelaez A.I."/>
            <person name="Sanchez J."/>
            <person name="Ferrer M."/>
        </authorList>
    </citation>
    <scope>NUCLEOTIDE SEQUENCE</scope>
</reference>
<sequence>GRIFVTSGKDGKSSTAQLMDYAREIGRNRGDLYEIAVWEESVKASGNRLNYVQAVHQESDVVPENVDAIRAMLELADREDSISRTDRFLGIKGGMH</sequence>
<accession>T0YP40</accession>
<dbReference type="SUPFAM" id="SSF55347">
    <property type="entry name" value="Glyceraldehyde-3-phosphate dehydrogenase-like, C-terminal domain"/>
    <property type="match status" value="1"/>
</dbReference>
<comment type="caution">
    <text evidence="1">The sequence shown here is derived from an EMBL/GenBank/DDBJ whole genome shotgun (WGS) entry which is preliminary data.</text>
</comment>
<dbReference type="AlphaFoldDB" id="T0YP40"/>
<dbReference type="Gene3D" id="3.30.360.10">
    <property type="entry name" value="Dihydrodipicolinate Reductase, domain 2"/>
    <property type="match status" value="1"/>
</dbReference>
<dbReference type="EMBL" id="AUZZ01009108">
    <property type="protein sequence ID" value="EQD34883.1"/>
    <property type="molecule type" value="Genomic_DNA"/>
</dbReference>